<feature type="transmembrane region" description="Helical" evidence="1">
    <location>
        <begin position="204"/>
        <end position="228"/>
    </location>
</feature>
<dbReference type="PANTHER" id="PTHR35043">
    <property type="entry name" value="TRANSCRIPTION FACTOR DOMAIN-CONTAINING PROTEIN"/>
    <property type="match status" value="1"/>
</dbReference>
<keyword evidence="1" id="KW-1133">Transmembrane helix</keyword>
<dbReference type="EMBL" id="KN818253">
    <property type="protein sequence ID" value="KIL64065.1"/>
    <property type="molecule type" value="Genomic_DNA"/>
</dbReference>
<feature type="transmembrane region" description="Helical" evidence="1">
    <location>
        <begin position="95"/>
        <end position="114"/>
    </location>
</feature>
<feature type="transmembrane region" description="Helical" evidence="1">
    <location>
        <begin position="240"/>
        <end position="265"/>
    </location>
</feature>
<accession>A0A0C2SLM9</accession>
<sequence length="269" mass="29373">MFGVPQENYPDCGWTETHVQFARIGGFRLTNANGKTFLNCVRDRTIDLPKVSKHEIILAQHPEDLGGKTFAAFQTAGFVLQCIYRQSQHLLLTKLEVTTLAYALIYVFVNFFWWHKPYGVAVPIEVPYKERSLGGQSDKMGTKGDYLAAAEGSRPLIRLGIKTDQLSALGRIILGTIVGGSFGAMHCLAWNSESKLPTPLAEQYLWQASSLIVTVIGGTVLVVVIKAFDSFENKGTPGAVGSILFSVSIVMYCCARAILIILAALPCAV</sequence>
<protein>
    <submittedName>
        <fullName evidence="2">Uncharacterized protein</fullName>
    </submittedName>
</protein>
<keyword evidence="3" id="KW-1185">Reference proteome</keyword>
<evidence type="ECO:0000313" key="2">
    <source>
        <dbReference type="EMBL" id="KIL64065.1"/>
    </source>
</evidence>
<gene>
    <name evidence="2" type="ORF">M378DRAFT_11790</name>
</gene>
<name>A0A0C2SLM9_AMAMK</name>
<dbReference type="AlphaFoldDB" id="A0A0C2SLM9"/>
<dbReference type="HOGENOM" id="CLU_022883_6_0_1"/>
<dbReference type="InParanoid" id="A0A0C2SLM9"/>
<keyword evidence="1" id="KW-0472">Membrane</keyword>
<proteinExistence type="predicted"/>
<dbReference type="Proteomes" id="UP000054549">
    <property type="component" value="Unassembled WGS sequence"/>
</dbReference>
<organism evidence="2 3">
    <name type="scientific">Amanita muscaria (strain Koide BX008)</name>
    <dbReference type="NCBI Taxonomy" id="946122"/>
    <lineage>
        <taxon>Eukaryota</taxon>
        <taxon>Fungi</taxon>
        <taxon>Dikarya</taxon>
        <taxon>Basidiomycota</taxon>
        <taxon>Agaricomycotina</taxon>
        <taxon>Agaricomycetes</taxon>
        <taxon>Agaricomycetidae</taxon>
        <taxon>Agaricales</taxon>
        <taxon>Pluteineae</taxon>
        <taxon>Amanitaceae</taxon>
        <taxon>Amanita</taxon>
    </lineage>
</organism>
<evidence type="ECO:0000256" key="1">
    <source>
        <dbReference type="SAM" id="Phobius"/>
    </source>
</evidence>
<reference evidence="2 3" key="1">
    <citation type="submission" date="2014-04" db="EMBL/GenBank/DDBJ databases">
        <title>Evolutionary Origins and Diversification of the Mycorrhizal Mutualists.</title>
        <authorList>
            <consortium name="DOE Joint Genome Institute"/>
            <consortium name="Mycorrhizal Genomics Consortium"/>
            <person name="Kohler A."/>
            <person name="Kuo A."/>
            <person name="Nagy L.G."/>
            <person name="Floudas D."/>
            <person name="Copeland A."/>
            <person name="Barry K.W."/>
            <person name="Cichocki N."/>
            <person name="Veneault-Fourrey C."/>
            <person name="LaButti K."/>
            <person name="Lindquist E.A."/>
            <person name="Lipzen A."/>
            <person name="Lundell T."/>
            <person name="Morin E."/>
            <person name="Murat C."/>
            <person name="Riley R."/>
            <person name="Ohm R."/>
            <person name="Sun H."/>
            <person name="Tunlid A."/>
            <person name="Henrissat B."/>
            <person name="Grigoriev I.V."/>
            <person name="Hibbett D.S."/>
            <person name="Martin F."/>
        </authorList>
    </citation>
    <scope>NUCLEOTIDE SEQUENCE [LARGE SCALE GENOMIC DNA]</scope>
    <source>
        <strain evidence="2 3">Koide BX008</strain>
    </source>
</reference>
<feature type="transmembrane region" description="Helical" evidence="1">
    <location>
        <begin position="172"/>
        <end position="192"/>
    </location>
</feature>
<dbReference type="OrthoDB" id="9451547at2759"/>
<evidence type="ECO:0000313" key="3">
    <source>
        <dbReference type="Proteomes" id="UP000054549"/>
    </source>
</evidence>
<dbReference type="PANTHER" id="PTHR35043:SF7">
    <property type="entry name" value="TRANSCRIPTION FACTOR DOMAIN-CONTAINING PROTEIN"/>
    <property type="match status" value="1"/>
</dbReference>
<keyword evidence="1" id="KW-0812">Transmembrane</keyword>